<proteinExistence type="predicted"/>
<organism evidence="1 2">
    <name type="scientific">Desertifilum tharense IPPAS B-1220</name>
    <dbReference type="NCBI Taxonomy" id="1781255"/>
    <lineage>
        <taxon>Bacteria</taxon>
        <taxon>Bacillati</taxon>
        <taxon>Cyanobacteriota</taxon>
        <taxon>Cyanophyceae</taxon>
        <taxon>Desertifilales</taxon>
        <taxon>Desertifilaceae</taxon>
        <taxon>Desertifilum</taxon>
    </lineage>
</organism>
<evidence type="ECO:0000313" key="2">
    <source>
        <dbReference type="Proteomes" id="UP000095472"/>
    </source>
</evidence>
<evidence type="ECO:0000313" key="1">
    <source>
        <dbReference type="EMBL" id="XPM63531.1"/>
    </source>
</evidence>
<dbReference type="EMBL" id="CP182909">
    <property type="protein sequence ID" value="XPM63531.1"/>
    <property type="molecule type" value="Genomic_DNA"/>
</dbReference>
<dbReference type="Proteomes" id="UP000095472">
    <property type="component" value="Chromosome"/>
</dbReference>
<reference evidence="1 2" key="1">
    <citation type="journal article" date="2016" name="Genome Announc.">
        <title>Draft Genome Sequence of the Thermotolerant Cyanobacterium Desertifilum sp. IPPAS B-1220.</title>
        <authorList>
            <person name="Mironov K.S."/>
            <person name="Sinetova M.A."/>
            <person name="Bolatkhan K."/>
            <person name="Zayadan B.K."/>
            <person name="Ustinova V.V."/>
            <person name="Kupriyanova E.V."/>
            <person name="Skrypnik A.N."/>
            <person name="Gogoleva N.E."/>
            <person name="Gogolev Y.V."/>
            <person name="Los D.A."/>
        </authorList>
    </citation>
    <scope>NUCLEOTIDE SEQUENCE [LARGE SCALE GENOMIC DNA]</scope>
    <source>
        <strain evidence="1 2">IPPAS B-1220</strain>
    </source>
</reference>
<sequence>MRRPEYSPRKLVPTPGEANLEQRYRLQRDLESTLLGRALLHLAGHVKQVLQHQDRYQCKLGKDRTFHLRRKELEMQVFLPFMRRLNQEFNALLSETGVATQGIQQAMCTGGTASIGTITRWLRQKLPSAAIIQDTYPARSFARLQSGGVWVGDVSVLSSNSGIVAPAISRLFLAARIAEKFTHSANLCPANSTTVGASRD</sequence>
<accession>A0ACD5GSM0</accession>
<keyword evidence="2" id="KW-1185">Reference proteome</keyword>
<gene>
    <name evidence="1" type="ORF">BH720_030260</name>
</gene>
<name>A0ACD5GSM0_9CYAN</name>
<protein>
    <submittedName>
        <fullName evidence="1">Uncharacterized protein</fullName>
    </submittedName>
</protein>